<organism evidence="2 3">
    <name type="scientific">Lactuca sativa</name>
    <name type="common">Garden lettuce</name>
    <dbReference type="NCBI Taxonomy" id="4236"/>
    <lineage>
        <taxon>Eukaryota</taxon>
        <taxon>Viridiplantae</taxon>
        <taxon>Streptophyta</taxon>
        <taxon>Embryophyta</taxon>
        <taxon>Tracheophyta</taxon>
        <taxon>Spermatophyta</taxon>
        <taxon>Magnoliopsida</taxon>
        <taxon>eudicotyledons</taxon>
        <taxon>Gunneridae</taxon>
        <taxon>Pentapetalae</taxon>
        <taxon>asterids</taxon>
        <taxon>campanulids</taxon>
        <taxon>Asterales</taxon>
        <taxon>Asteraceae</taxon>
        <taxon>Cichorioideae</taxon>
        <taxon>Cichorieae</taxon>
        <taxon>Lactucinae</taxon>
        <taxon>Lactuca</taxon>
    </lineage>
</organism>
<dbReference type="EMBL" id="NBSK02000004">
    <property type="protein sequence ID" value="KAJ0209451.1"/>
    <property type="molecule type" value="Genomic_DNA"/>
</dbReference>
<dbReference type="AlphaFoldDB" id="A0A9R1XE32"/>
<gene>
    <name evidence="2" type="ORF">LSAT_V11C400211120</name>
</gene>
<keyword evidence="3" id="KW-1185">Reference proteome</keyword>
<evidence type="ECO:0000259" key="1">
    <source>
        <dbReference type="Pfam" id="PF10551"/>
    </source>
</evidence>
<dbReference type="PANTHER" id="PTHR31973:SF190">
    <property type="entry name" value="MULE TRANSPOSASE DOMAIN-CONTAINING PROTEIN"/>
    <property type="match status" value="1"/>
</dbReference>
<dbReference type="Pfam" id="PF10551">
    <property type="entry name" value="MULE"/>
    <property type="match status" value="1"/>
</dbReference>
<accession>A0A9R1XE32</accession>
<reference evidence="2 3" key="1">
    <citation type="journal article" date="2017" name="Nat. Commun.">
        <title>Genome assembly with in vitro proximity ligation data and whole-genome triplication in lettuce.</title>
        <authorList>
            <person name="Reyes-Chin-Wo S."/>
            <person name="Wang Z."/>
            <person name="Yang X."/>
            <person name="Kozik A."/>
            <person name="Arikit S."/>
            <person name="Song C."/>
            <person name="Xia L."/>
            <person name="Froenicke L."/>
            <person name="Lavelle D.O."/>
            <person name="Truco M.J."/>
            <person name="Xia R."/>
            <person name="Zhu S."/>
            <person name="Xu C."/>
            <person name="Xu H."/>
            <person name="Xu X."/>
            <person name="Cox K."/>
            <person name="Korf I."/>
            <person name="Meyers B.C."/>
            <person name="Michelmore R.W."/>
        </authorList>
    </citation>
    <scope>NUCLEOTIDE SEQUENCE [LARGE SCALE GENOMIC DNA]</scope>
    <source>
        <strain evidence="3">cv. Salinas</strain>
        <tissue evidence="2">Seedlings</tissue>
    </source>
</reference>
<feature type="domain" description="MULE transposase" evidence="1">
    <location>
        <begin position="133"/>
        <end position="184"/>
    </location>
</feature>
<protein>
    <recommendedName>
        <fullName evidence="1">MULE transposase domain-containing protein</fullName>
    </recommendedName>
</protein>
<evidence type="ECO:0000313" key="2">
    <source>
        <dbReference type="EMBL" id="KAJ0209451.1"/>
    </source>
</evidence>
<comment type="caution">
    <text evidence="2">The sequence shown here is derived from an EMBL/GenBank/DDBJ whole genome shotgun (WGS) entry which is preliminary data.</text>
</comment>
<dbReference type="PANTHER" id="PTHR31973">
    <property type="entry name" value="POLYPROTEIN, PUTATIVE-RELATED"/>
    <property type="match status" value="1"/>
</dbReference>
<dbReference type="InterPro" id="IPR018289">
    <property type="entry name" value="MULE_transposase_dom"/>
</dbReference>
<dbReference type="Proteomes" id="UP000235145">
    <property type="component" value="Unassembled WGS sequence"/>
</dbReference>
<sequence length="263" mass="30161">MSLDWLVKTVQDEHKCLQTRAVKACTSRYIENLISNPRILVKALQEELCKKLELGMSLKKVATTKIMAKRIIIKYGFFRDYVLELLNTNPGTTVRIDVYLEISLSITIIKFRRIYVCLGALKLGFKVRLRDFLGVDGTFLKGSYPGQVLSSVGLESNNDIYPVAYVVVEIESTSSWIWFLELLGKDFELGANSKFTFIFYRQKLKGKDLSNQIWECGRATTVNHINKVIDELKKINEEDHAWVCKIPANIWSKSLFSGMFVEI</sequence>
<name>A0A9R1XE32_LACSA</name>
<proteinExistence type="predicted"/>
<evidence type="ECO:0000313" key="3">
    <source>
        <dbReference type="Proteomes" id="UP000235145"/>
    </source>
</evidence>